<name>A0A510K0U8_9FUSO</name>
<gene>
    <name evidence="3" type="ORF">JMUB3870_0322</name>
</gene>
<sequence>MPESENNETNVVAENAGMGTNGGSEGNAGGSNSTSANSSSSGIKPITIENNVSAGNTKYMSVANRVQIFIGSKKEERGYIQLQNFKIKITNKMMEHSIMEAEMKIDKFDKFTREKIDELLIPENKDFMFNTKYFIGVDLGNEKNEVEKTYFYGLITKVEGTIWDTITITAVSITKLMDRVPMFIDYKTDFTIKDFLDSFKEKIRNYYGNEANVSTELRGYLNFKWNIIENNEPFLNYKKKRFVLQYNETFWQFLIRFLYYELKIPVYIQGRNLVIGFEAQKESSNKKEEPIRLNKNMPISEYLELGTYYKGYCISESEIVINSLTKTQYFYESKTISEIKTISEKIKVEFPNSLEGKVKDAVNIVVSDEKIQEEYLQNQEKLKEIENAETNLKNDIINLQDSIENETETEEKVKKKQEELLKLEKSKEEYSNRGNGELDEDENKFISEKQQELKKKQKEVAMLEADKKFHQERTEKIIEKGERIGVYVDFSQMLIDEGKEALNYREEVEGKENGTVIMKNNQTEINSYYPFPILINTGYLSGTSTVVIPSEKENVVVEFRNIRDGYVIGALANDTRKDIEKRKVVLQVAKVEMNAPQVNVEATKVEMNANDIDYNLKGE</sequence>
<keyword evidence="1" id="KW-0175">Coiled coil</keyword>
<evidence type="ECO:0000313" key="3">
    <source>
        <dbReference type="EMBL" id="BBM44215.1"/>
    </source>
</evidence>
<feature type="region of interest" description="Disordered" evidence="2">
    <location>
        <begin position="1"/>
        <end position="44"/>
    </location>
</feature>
<dbReference type="Proteomes" id="UP000422644">
    <property type="component" value="Chromosome"/>
</dbReference>
<organism evidence="3 4">
    <name type="scientific">Leptotrichia trevisanii</name>
    <dbReference type="NCBI Taxonomy" id="109328"/>
    <lineage>
        <taxon>Bacteria</taxon>
        <taxon>Fusobacteriati</taxon>
        <taxon>Fusobacteriota</taxon>
        <taxon>Fusobacteriia</taxon>
        <taxon>Fusobacteriales</taxon>
        <taxon>Leptotrichiaceae</taxon>
        <taxon>Leptotrichia</taxon>
    </lineage>
</organism>
<dbReference type="AlphaFoldDB" id="A0A510K0U8"/>
<feature type="compositionally biased region" description="Low complexity" evidence="2">
    <location>
        <begin position="30"/>
        <end position="42"/>
    </location>
</feature>
<evidence type="ECO:0000256" key="1">
    <source>
        <dbReference type="SAM" id="Coils"/>
    </source>
</evidence>
<reference evidence="3 4" key="1">
    <citation type="submission" date="2019-07" db="EMBL/GenBank/DDBJ databases">
        <title>Complete Genome Sequence of Leptotrichia trevisanii Strain JMUB3870.</title>
        <authorList>
            <person name="Watanabe S."/>
            <person name="Cui L."/>
        </authorList>
    </citation>
    <scope>NUCLEOTIDE SEQUENCE [LARGE SCALE GENOMIC DNA]</scope>
    <source>
        <strain evidence="3 4">JMUB3870</strain>
    </source>
</reference>
<proteinExistence type="predicted"/>
<feature type="compositionally biased region" description="Low complexity" evidence="2">
    <location>
        <begin position="1"/>
        <end position="18"/>
    </location>
</feature>
<dbReference type="EMBL" id="AP019831">
    <property type="protein sequence ID" value="BBM44215.1"/>
    <property type="molecule type" value="Genomic_DNA"/>
</dbReference>
<dbReference type="RefSeq" id="WP_155282363.1">
    <property type="nucleotide sequence ID" value="NZ_AP019831.1"/>
</dbReference>
<evidence type="ECO:0000256" key="2">
    <source>
        <dbReference type="SAM" id="MobiDB-lite"/>
    </source>
</evidence>
<feature type="coiled-coil region" evidence="1">
    <location>
        <begin position="368"/>
        <end position="473"/>
    </location>
</feature>
<evidence type="ECO:0000313" key="4">
    <source>
        <dbReference type="Proteomes" id="UP000422644"/>
    </source>
</evidence>
<protein>
    <submittedName>
        <fullName evidence="3">Uncharacterized protein</fullName>
    </submittedName>
</protein>
<feature type="compositionally biased region" description="Gly residues" evidence="2">
    <location>
        <begin position="19"/>
        <end position="29"/>
    </location>
</feature>
<accession>A0A510K0U8</accession>
<keyword evidence="4" id="KW-1185">Reference proteome</keyword>